<dbReference type="InterPro" id="IPR009071">
    <property type="entry name" value="HMG_box_dom"/>
</dbReference>
<dbReference type="Pfam" id="PF00505">
    <property type="entry name" value="HMG_box"/>
    <property type="match status" value="1"/>
</dbReference>
<feature type="region of interest" description="Disordered" evidence="3">
    <location>
        <begin position="222"/>
        <end position="242"/>
    </location>
</feature>
<dbReference type="WBParaSite" id="PSAMB.scaffold1520size30502.g13788.t1">
    <property type="protein sequence ID" value="PSAMB.scaffold1520size30502.g13788.t1"/>
    <property type="gene ID" value="PSAMB.scaffold1520size30502.g13788"/>
</dbReference>
<feature type="domain" description="HMG box" evidence="4">
    <location>
        <begin position="59"/>
        <end position="123"/>
    </location>
</feature>
<dbReference type="Proteomes" id="UP000887566">
    <property type="component" value="Unplaced"/>
</dbReference>
<evidence type="ECO:0000313" key="6">
    <source>
        <dbReference type="WBParaSite" id="PSAMB.scaffold1520size30502.g13788.t1"/>
    </source>
</evidence>
<keyword evidence="2" id="KW-0539">Nucleus</keyword>
<feature type="domain" description="HMG box" evidence="4">
    <location>
        <begin position="150"/>
        <end position="212"/>
    </location>
</feature>
<dbReference type="GO" id="GO:0003677">
    <property type="term" value="F:DNA binding"/>
    <property type="evidence" value="ECO:0007669"/>
    <property type="project" value="UniProtKB-UniRule"/>
</dbReference>
<protein>
    <submittedName>
        <fullName evidence="6">HMG box domain-containing protein</fullName>
    </submittedName>
</protein>
<reference evidence="6" key="1">
    <citation type="submission" date="2022-11" db="UniProtKB">
        <authorList>
            <consortium name="WormBaseParasite"/>
        </authorList>
    </citation>
    <scope>IDENTIFICATION</scope>
</reference>
<dbReference type="PANTHER" id="PTHR48112:SF22">
    <property type="entry name" value="MITOCHONDRIAL TRANSCRIPTION FACTOR A, ISOFORM B"/>
    <property type="match status" value="1"/>
</dbReference>
<dbReference type="PANTHER" id="PTHR48112">
    <property type="entry name" value="HIGH MOBILITY GROUP PROTEIN DSP1"/>
    <property type="match status" value="1"/>
</dbReference>
<dbReference type="PRINTS" id="PR00886">
    <property type="entry name" value="HIGHMOBLTY12"/>
</dbReference>
<keyword evidence="5" id="KW-1185">Reference proteome</keyword>
<sequence>MLSNLIVQQAKLSLTTLCFPHYSNRLTDNQGLFYGARSVSTTKATTKTTKKAIDDGGIPKRPAAARSRFFSDFFAKEKFSNNIERLKAGHEAWKALSDAEKKRYESAHAKEMTNFEKDMKAWQDKMTAEGHEDLLPEKARAKLAADLGKPKRPLSPFMRYHSSLKLTGKSIVDHSRAAGEAWNKMSDAEKQSYTSGYSAEMEKYKKEMSEWRTKMATTGHVNILPLSARKTELKKTKEHQKK</sequence>
<dbReference type="SMART" id="SM00398">
    <property type="entry name" value="HMG"/>
    <property type="match status" value="2"/>
</dbReference>
<feature type="DNA-binding region" description="HMG box" evidence="2">
    <location>
        <begin position="59"/>
        <end position="123"/>
    </location>
</feature>
<keyword evidence="1 2" id="KW-0238">DNA-binding</keyword>
<dbReference type="PROSITE" id="PS50118">
    <property type="entry name" value="HMG_BOX_2"/>
    <property type="match status" value="2"/>
</dbReference>
<dbReference type="Gene3D" id="1.10.30.10">
    <property type="entry name" value="High mobility group box domain"/>
    <property type="match status" value="2"/>
</dbReference>
<dbReference type="SUPFAM" id="SSF47095">
    <property type="entry name" value="HMG-box"/>
    <property type="match status" value="2"/>
</dbReference>
<evidence type="ECO:0000259" key="4">
    <source>
        <dbReference type="PROSITE" id="PS50118"/>
    </source>
</evidence>
<dbReference type="InterPro" id="IPR036910">
    <property type="entry name" value="HMG_box_dom_sf"/>
</dbReference>
<dbReference type="GO" id="GO:0006357">
    <property type="term" value="P:regulation of transcription by RNA polymerase II"/>
    <property type="evidence" value="ECO:0007669"/>
    <property type="project" value="TreeGrafter"/>
</dbReference>
<evidence type="ECO:0000313" key="5">
    <source>
        <dbReference type="Proteomes" id="UP000887566"/>
    </source>
</evidence>
<accession>A0A914V4W5</accession>
<evidence type="ECO:0000256" key="2">
    <source>
        <dbReference type="PROSITE-ProRule" id="PRU00267"/>
    </source>
</evidence>
<proteinExistence type="predicted"/>
<evidence type="ECO:0000256" key="3">
    <source>
        <dbReference type="SAM" id="MobiDB-lite"/>
    </source>
</evidence>
<name>A0A914V4W5_9BILA</name>
<evidence type="ECO:0000256" key="1">
    <source>
        <dbReference type="ARBA" id="ARBA00023125"/>
    </source>
</evidence>
<dbReference type="GO" id="GO:0005634">
    <property type="term" value="C:nucleus"/>
    <property type="evidence" value="ECO:0007669"/>
    <property type="project" value="UniProtKB-UniRule"/>
</dbReference>
<dbReference type="InterPro" id="IPR050342">
    <property type="entry name" value="HMGB"/>
</dbReference>
<organism evidence="5 6">
    <name type="scientific">Plectus sambesii</name>
    <dbReference type="NCBI Taxonomy" id="2011161"/>
    <lineage>
        <taxon>Eukaryota</taxon>
        <taxon>Metazoa</taxon>
        <taxon>Ecdysozoa</taxon>
        <taxon>Nematoda</taxon>
        <taxon>Chromadorea</taxon>
        <taxon>Plectida</taxon>
        <taxon>Plectina</taxon>
        <taxon>Plectoidea</taxon>
        <taxon>Plectidae</taxon>
        <taxon>Plectus</taxon>
    </lineage>
</organism>
<dbReference type="AlphaFoldDB" id="A0A914V4W5"/>
<feature type="DNA-binding region" description="HMG box" evidence="2">
    <location>
        <begin position="150"/>
        <end position="212"/>
    </location>
</feature>